<name>A0A075RBA9_BRELA</name>
<dbReference type="NCBIfam" id="TIGR02669">
    <property type="entry name" value="SpoIID_LytB"/>
    <property type="match status" value="1"/>
</dbReference>
<sequence length="332" mass="37581">MRRYLLFLIFALPILLVFVPAALVMYHTPDPAVAPVVMVEQQGESYSDNQPQINVFRSKSNKIEKMPLETYIEGVVAAEMPAEFELEALKAQAMAARTYIVRRLAEGDFKDVPKGSHVLDTVKHQAFLGEAERKKMWGKQYEWKQNRIHQAVKGTIGKVLTYEGKPIEATFFSTSNGFTENAEDYWSSRIPYLRSVASPWDIDSPRYEQSVQIPIEQFQQRLGVMIVATASDGHWYSIEERTAGNRIGRIKVGEKEFSGKEIREKLRLSSSSFSMKIKQGNVVITTKGYGHGVGMSQWGANGMAKAGKSAEQIVKYYYKGITLQDYQKVMKV</sequence>
<dbReference type="GO" id="GO:0030288">
    <property type="term" value="C:outer membrane-bounded periplasmic space"/>
    <property type="evidence" value="ECO:0007669"/>
    <property type="project" value="TreeGrafter"/>
</dbReference>
<reference evidence="2 3" key="1">
    <citation type="journal article" date="2011" name="J. Bacteriol.">
        <title>Genome sequence of Brevibacillus laterosporus LMG 15441, a pathogen of invertebrates.</title>
        <authorList>
            <person name="Djukic M."/>
            <person name="Poehlein A."/>
            <person name="Thurmer A."/>
            <person name="Daniel R."/>
        </authorList>
    </citation>
    <scope>NUCLEOTIDE SEQUENCE [LARGE SCALE GENOMIC DNA]</scope>
    <source>
        <strain evidence="2 3">LMG 15441</strain>
    </source>
</reference>
<gene>
    <name evidence="2" type="ORF">BRLA_c044120</name>
</gene>
<dbReference type="KEGG" id="blr:BRLA_c044120"/>
<dbReference type="Pfam" id="PF08486">
    <property type="entry name" value="SpoIID"/>
    <property type="match status" value="1"/>
</dbReference>
<dbReference type="InterPro" id="IPR013693">
    <property type="entry name" value="SpoIID/LytB_N"/>
</dbReference>
<dbReference type="HOGENOM" id="CLU_021203_1_1_9"/>
<dbReference type="EMBL" id="CP007806">
    <property type="protein sequence ID" value="AIG28676.1"/>
    <property type="molecule type" value="Genomic_DNA"/>
</dbReference>
<dbReference type="InterPro" id="IPR051922">
    <property type="entry name" value="Bact_Sporulation_Assoc"/>
</dbReference>
<protein>
    <submittedName>
        <fullName evidence="2">Stage II sporulation protein D</fullName>
    </submittedName>
</protein>
<dbReference type="RefSeq" id="WP_003334274.1">
    <property type="nucleotide sequence ID" value="NZ_CP007806.1"/>
</dbReference>
<dbReference type="GO" id="GO:0030435">
    <property type="term" value="P:sporulation resulting in formation of a cellular spore"/>
    <property type="evidence" value="ECO:0007669"/>
    <property type="project" value="InterPro"/>
</dbReference>
<dbReference type="InterPro" id="IPR014225">
    <property type="entry name" value="Spore_II_D_firmicutes"/>
</dbReference>
<proteinExistence type="predicted"/>
<dbReference type="AlphaFoldDB" id="A0A075RBA9"/>
<dbReference type="Proteomes" id="UP000005850">
    <property type="component" value="Chromosome"/>
</dbReference>
<keyword evidence="3" id="KW-1185">Reference proteome</keyword>
<evidence type="ECO:0000313" key="3">
    <source>
        <dbReference type="Proteomes" id="UP000005850"/>
    </source>
</evidence>
<accession>A0A075RBA9</accession>
<dbReference type="PANTHER" id="PTHR30032:SF4">
    <property type="entry name" value="AMIDASE ENHANCER"/>
    <property type="match status" value="1"/>
</dbReference>
<dbReference type="InterPro" id="IPR013486">
    <property type="entry name" value="SpoIID/LytB"/>
</dbReference>
<feature type="domain" description="Sporulation stage II protein D amidase enhancer LytB N-terminal" evidence="1">
    <location>
        <begin position="59"/>
        <end position="162"/>
    </location>
</feature>
<dbReference type="eggNOG" id="COG2385">
    <property type="taxonomic scope" value="Bacteria"/>
</dbReference>
<dbReference type="STRING" id="1042163.BRLA_c044120"/>
<dbReference type="PANTHER" id="PTHR30032">
    <property type="entry name" value="N-ACETYLMURAMOYL-L-ALANINE AMIDASE-RELATED"/>
    <property type="match status" value="1"/>
</dbReference>
<evidence type="ECO:0000313" key="2">
    <source>
        <dbReference type="EMBL" id="AIG28676.1"/>
    </source>
</evidence>
<evidence type="ECO:0000259" key="1">
    <source>
        <dbReference type="Pfam" id="PF08486"/>
    </source>
</evidence>
<organism evidence="2 3">
    <name type="scientific">Brevibacillus laterosporus LMG 15441</name>
    <dbReference type="NCBI Taxonomy" id="1042163"/>
    <lineage>
        <taxon>Bacteria</taxon>
        <taxon>Bacillati</taxon>
        <taxon>Bacillota</taxon>
        <taxon>Bacilli</taxon>
        <taxon>Bacillales</taxon>
        <taxon>Paenibacillaceae</taxon>
        <taxon>Brevibacillus</taxon>
    </lineage>
</organism>
<dbReference type="NCBIfam" id="TIGR02870">
    <property type="entry name" value="spore_II_D"/>
    <property type="match status" value="1"/>
</dbReference>